<feature type="compositionally biased region" description="Basic residues" evidence="1">
    <location>
        <begin position="151"/>
        <end position="162"/>
    </location>
</feature>
<gene>
    <name evidence="2" type="ORF">JZ751_013676</name>
</gene>
<reference evidence="2" key="1">
    <citation type="thesis" date="2021" institute="BYU ScholarsArchive" country="Provo, UT, USA">
        <title>Applications of and Algorithms for Genome Assembly and Genomic Analyses with an Emphasis on Marine Teleosts.</title>
        <authorList>
            <person name="Pickett B.D."/>
        </authorList>
    </citation>
    <scope>NUCLEOTIDE SEQUENCE</scope>
    <source>
        <strain evidence="2">HI-2016</strain>
    </source>
</reference>
<evidence type="ECO:0000313" key="3">
    <source>
        <dbReference type="Proteomes" id="UP000824540"/>
    </source>
</evidence>
<sequence length="372" mass="40870">MPSSTPTGSQGATNRNKRLPATYTKLADDFRVEAESEIHHRDDRNNGPLSLGLFGQTLVTEPDGLPTPLMSTSRRVSSCNAAFSKCCVKIRTRAASSPSPQDAALQRDVPPTFMCTVDPTRRKPRFNLCHLGIVSPRLIFSLAPGAPGNGYKRRREGGKKILKGIGSNRERGRDKLRIRKDGSQTTRVKGKDGRRVTEREKKRETKRQRHREMGCSRSNEELQRRRKSMGFHPLPHPPSKRGAMVATETQSVAQAQLSQHAAFRDGQPKHSRLATAPELAFMGTAKIPGVAQSTVGAPQSHRVHGRVALLSLHANTRGLRFLSPPTQVATDTHSSGVIPCSLSDMSLVLLNHPVHHLLRETNTDAQPSVARS</sequence>
<comment type="caution">
    <text evidence="2">The sequence shown here is derived from an EMBL/GenBank/DDBJ whole genome shotgun (WGS) entry which is preliminary data.</text>
</comment>
<evidence type="ECO:0000256" key="1">
    <source>
        <dbReference type="SAM" id="MobiDB-lite"/>
    </source>
</evidence>
<name>A0A8T2NW47_9TELE</name>
<feature type="compositionally biased region" description="Basic and acidic residues" evidence="1">
    <location>
        <begin position="211"/>
        <end position="222"/>
    </location>
</feature>
<protein>
    <submittedName>
        <fullName evidence="2">Uncharacterized protein</fullName>
    </submittedName>
</protein>
<feature type="compositionally biased region" description="Basic and acidic residues" evidence="1">
    <location>
        <begin position="168"/>
        <end position="182"/>
    </location>
</feature>
<dbReference type="EMBL" id="JAFBMS010000023">
    <property type="protein sequence ID" value="KAG9343510.1"/>
    <property type="molecule type" value="Genomic_DNA"/>
</dbReference>
<feature type="compositionally biased region" description="Basic and acidic residues" evidence="1">
    <location>
        <begin position="189"/>
        <end position="203"/>
    </location>
</feature>
<organism evidence="2 3">
    <name type="scientific">Albula glossodonta</name>
    <name type="common">roundjaw bonefish</name>
    <dbReference type="NCBI Taxonomy" id="121402"/>
    <lineage>
        <taxon>Eukaryota</taxon>
        <taxon>Metazoa</taxon>
        <taxon>Chordata</taxon>
        <taxon>Craniata</taxon>
        <taxon>Vertebrata</taxon>
        <taxon>Euteleostomi</taxon>
        <taxon>Actinopterygii</taxon>
        <taxon>Neopterygii</taxon>
        <taxon>Teleostei</taxon>
        <taxon>Albuliformes</taxon>
        <taxon>Albulidae</taxon>
        <taxon>Albula</taxon>
    </lineage>
</organism>
<feature type="region of interest" description="Disordered" evidence="1">
    <location>
        <begin position="147"/>
        <end position="222"/>
    </location>
</feature>
<accession>A0A8T2NW47</accession>
<dbReference type="Proteomes" id="UP000824540">
    <property type="component" value="Unassembled WGS sequence"/>
</dbReference>
<feature type="region of interest" description="Disordered" evidence="1">
    <location>
        <begin position="1"/>
        <end position="21"/>
    </location>
</feature>
<evidence type="ECO:0000313" key="2">
    <source>
        <dbReference type="EMBL" id="KAG9343510.1"/>
    </source>
</evidence>
<dbReference type="AlphaFoldDB" id="A0A8T2NW47"/>
<proteinExistence type="predicted"/>
<keyword evidence="3" id="KW-1185">Reference proteome</keyword>
<feature type="compositionally biased region" description="Polar residues" evidence="1">
    <location>
        <begin position="1"/>
        <end position="14"/>
    </location>
</feature>